<feature type="transmembrane region" description="Helical" evidence="5">
    <location>
        <begin position="55"/>
        <end position="73"/>
    </location>
</feature>
<comment type="caution">
    <text evidence="6">The sequence shown here is derived from an EMBL/GenBank/DDBJ whole genome shotgun (WGS) entry which is preliminary data.</text>
</comment>
<dbReference type="GO" id="GO:0005886">
    <property type="term" value="C:plasma membrane"/>
    <property type="evidence" value="ECO:0007669"/>
    <property type="project" value="TreeGrafter"/>
</dbReference>
<keyword evidence="2 5" id="KW-0812">Transmembrane</keyword>
<evidence type="ECO:0000256" key="1">
    <source>
        <dbReference type="ARBA" id="ARBA00004141"/>
    </source>
</evidence>
<dbReference type="Proteomes" id="UP000620124">
    <property type="component" value="Unassembled WGS sequence"/>
</dbReference>
<feature type="transmembrane region" description="Helical" evidence="5">
    <location>
        <begin position="126"/>
        <end position="147"/>
    </location>
</feature>
<accession>A0A8H6U518</accession>
<evidence type="ECO:0000313" key="7">
    <source>
        <dbReference type="Proteomes" id="UP000620124"/>
    </source>
</evidence>
<keyword evidence="4 5" id="KW-0472">Membrane</keyword>
<evidence type="ECO:0000256" key="5">
    <source>
        <dbReference type="SAM" id="Phobius"/>
    </source>
</evidence>
<feature type="transmembrane region" description="Helical" evidence="5">
    <location>
        <begin position="20"/>
        <end position="43"/>
    </location>
</feature>
<dbReference type="EMBL" id="JACAZI010000035">
    <property type="protein sequence ID" value="KAF7328510.1"/>
    <property type="molecule type" value="Genomic_DNA"/>
</dbReference>
<dbReference type="InterPro" id="IPR007568">
    <property type="entry name" value="RTA1"/>
</dbReference>
<dbReference type="GO" id="GO:0000324">
    <property type="term" value="C:fungal-type vacuole"/>
    <property type="evidence" value="ECO:0007669"/>
    <property type="project" value="TreeGrafter"/>
</dbReference>
<evidence type="ECO:0000256" key="4">
    <source>
        <dbReference type="ARBA" id="ARBA00023136"/>
    </source>
</evidence>
<dbReference type="Pfam" id="PF04479">
    <property type="entry name" value="RTA1"/>
    <property type="match status" value="1"/>
</dbReference>
<dbReference type="AlphaFoldDB" id="A0A8H6U518"/>
<evidence type="ECO:0000313" key="6">
    <source>
        <dbReference type="EMBL" id="KAF7328510.1"/>
    </source>
</evidence>
<reference evidence="6" key="1">
    <citation type="submission" date="2020-05" db="EMBL/GenBank/DDBJ databases">
        <title>Mycena genomes resolve the evolution of fungal bioluminescence.</title>
        <authorList>
            <person name="Tsai I.J."/>
        </authorList>
    </citation>
    <scope>NUCLEOTIDE SEQUENCE</scope>
    <source>
        <strain evidence="6">CCC161011</strain>
    </source>
</reference>
<protein>
    <submittedName>
        <fullName evidence="6">Uncharacterized protein</fullName>
    </submittedName>
</protein>
<gene>
    <name evidence="6" type="ORF">MVEN_02538300</name>
</gene>
<dbReference type="PANTHER" id="PTHR31465:SF9">
    <property type="entry name" value="SPHINGOID LONG-CHAIN BASE TRANSPORTER RSB1"/>
    <property type="match status" value="1"/>
</dbReference>
<comment type="subcellular location">
    <subcellularLocation>
        <location evidence="1">Membrane</location>
        <topology evidence="1">Multi-pass membrane protein</topology>
    </subcellularLocation>
</comment>
<name>A0A8H6U518_9AGAR</name>
<organism evidence="6 7">
    <name type="scientific">Mycena venus</name>
    <dbReference type="NCBI Taxonomy" id="2733690"/>
    <lineage>
        <taxon>Eukaryota</taxon>
        <taxon>Fungi</taxon>
        <taxon>Dikarya</taxon>
        <taxon>Basidiomycota</taxon>
        <taxon>Agaricomycotina</taxon>
        <taxon>Agaricomycetes</taxon>
        <taxon>Agaricomycetidae</taxon>
        <taxon>Agaricales</taxon>
        <taxon>Marasmiineae</taxon>
        <taxon>Mycenaceae</taxon>
        <taxon>Mycena</taxon>
    </lineage>
</organism>
<dbReference type="PANTHER" id="PTHR31465">
    <property type="entry name" value="PROTEIN RTA1-RELATED"/>
    <property type="match status" value="1"/>
</dbReference>
<feature type="transmembrane region" description="Helical" evidence="5">
    <location>
        <begin position="94"/>
        <end position="114"/>
    </location>
</feature>
<sequence>MSTLKHPGSEFIPSYRIGWIFPTACICALGALIGGSGRLWFAVDLCTVAPFMMQILLPIASPTPLIAVNFFLLSRITIRLGHCYSRLSPRWYMVVFPSIEVVALLVKVMGGWTATVATDHASAQRGAHIVLGGLLVQFVVAITYWCLTSDFFNTLRV</sequence>
<proteinExistence type="predicted"/>
<keyword evidence="3 5" id="KW-1133">Transmembrane helix</keyword>
<dbReference type="OrthoDB" id="2883676at2759"/>
<keyword evidence="7" id="KW-1185">Reference proteome</keyword>
<evidence type="ECO:0000256" key="3">
    <source>
        <dbReference type="ARBA" id="ARBA00022989"/>
    </source>
</evidence>
<evidence type="ECO:0000256" key="2">
    <source>
        <dbReference type="ARBA" id="ARBA00022692"/>
    </source>
</evidence>